<evidence type="ECO:0000313" key="2">
    <source>
        <dbReference type="Proteomes" id="UP000053370"/>
    </source>
</evidence>
<gene>
    <name evidence="1" type="ORF">ATC1_12567</name>
</gene>
<accession>A0A0K8PBI9</accession>
<sequence length="70" mass="7819">MSWADTKVLDREIGIIGFIPRFSSAIQKIQQPDKAIFSRVAHFAHCLGDCHALAGLAMTDFFHYIGIVIE</sequence>
<proteinExistence type="predicted"/>
<evidence type="ECO:0000313" key="1">
    <source>
        <dbReference type="EMBL" id="GAP40027.1"/>
    </source>
</evidence>
<keyword evidence="2" id="KW-1185">Reference proteome</keyword>
<dbReference type="AlphaFoldDB" id="A0A0K8PBI9"/>
<reference evidence="1" key="1">
    <citation type="journal article" date="2015" name="Genome Announc.">
        <title>Draft Genome Sequence of Anaerolineae Strain TC1, a Novel Isolate from a Methanogenic Wastewater Treatment System.</title>
        <authorList>
            <person name="Matsuura N."/>
            <person name="Tourlousse D.M."/>
            <person name="Sun L."/>
            <person name="Toyonaga M."/>
            <person name="Kuroda K."/>
            <person name="Ohashi A."/>
            <person name="Cruz R."/>
            <person name="Yamaguchi T."/>
            <person name="Sekiguchi Y."/>
        </authorList>
    </citation>
    <scope>NUCLEOTIDE SEQUENCE [LARGE SCALE GENOMIC DNA]</scope>
    <source>
        <strain evidence="1">TC1</strain>
    </source>
</reference>
<dbReference type="Proteomes" id="UP000053370">
    <property type="component" value="Unassembled WGS sequence"/>
</dbReference>
<dbReference type="EMBL" id="DF968180">
    <property type="protein sequence ID" value="GAP40027.1"/>
    <property type="molecule type" value="Genomic_DNA"/>
</dbReference>
<organism evidence="1">
    <name type="scientific">Flexilinea flocculi</name>
    <dbReference type="NCBI Taxonomy" id="1678840"/>
    <lineage>
        <taxon>Bacteria</taxon>
        <taxon>Bacillati</taxon>
        <taxon>Chloroflexota</taxon>
        <taxon>Anaerolineae</taxon>
        <taxon>Anaerolineales</taxon>
        <taxon>Anaerolineaceae</taxon>
        <taxon>Flexilinea</taxon>
    </lineage>
</organism>
<name>A0A0K8PBI9_9CHLR</name>
<protein>
    <submittedName>
        <fullName evidence="1">Uncharacterized protein</fullName>
    </submittedName>
</protein>